<evidence type="ECO:0000313" key="2">
    <source>
        <dbReference type="EMBL" id="GGL85450.1"/>
    </source>
</evidence>
<gene>
    <name evidence="2" type="ORF">GCM10011594_01380</name>
</gene>
<comment type="caution">
    <text evidence="2">The sequence shown here is derived from an EMBL/GenBank/DDBJ whole genome shotgun (WGS) entry which is preliminary data.</text>
</comment>
<dbReference type="EMBL" id="BMNA01000001">
    <property type="protein sequence ID" value="GGL85450.1"/>
    <property type="molecule type" value="Genomic_DNA"/>
</dbReference>
<evidence type="ECO:0000313" key="3">
    <source>
        <dbReference type="Proteomes" id="UP000655208"/>
    </source>
</evidence>
<sequence>MPADKHPTQAVTPGAASEQLGPEPDAEMVDPGRAAEGQFPPLLDERTEVENQEDDPQGR</sequence>
<dbReference type="AlphaFoldDB" id="A0A917SLZ0"/>
<organism evidence="2 3">
    <name type="scientific">Nakamurella endophytica</name>
    <dbReference type="NCBI Taxonomy" id="1748367"/>
    <lineage>
        <taxon>Bacteria</taxon>
        <taxon>Bacillati</taxon>
        <taxon>Actinomycetota</taxon>
        <taxon>Actinomycetes</taxon>
        <taxon>Nakamurellales</taxon>
        <taxon>Nakamurellaceae</taxon>
        <taxon>Nakamurella</taxon>
    </lineage>
</organism>
<dbReference type="RefSeq" id="WP_188939604.1">
    <property type="nucleotide sequence ID" value="NZ_BMNA01000001.1"/>
</dbReference>
<name>A0A917SLZ0_9ACTN</name>
<feature type="region of interest" description="Disordered" evidence="1">
    <location>
        <begin position="1"/>
        <end position="59"/>
    </location>
</feature>
<reference evidence="2" key="1">
    <citation type="journal article" date="2014" name="Int. J. Syst. Evol. Microbiol.">
        <title>Complete genome sequence of Corynebacterium casei LMG S-19264T (=DSM 44701T), isolated from a smear-ripened cheese.</title>
        <authorList>
            <consortium name="US DOE Joint Genome Institute (JGI-PGF)"/>
            <person name="Walter F."/>
            <person name="Albersmeier A."/>
            <person name="Kalinowski J."/>
            <person name="Ruckert C."/>
        </authorList>
    </citation>
    <scope>NUCLEOTIDE SEQUENCE</scope>
    <source>
        <strain evidence="2">CGMCC 4.7308</strain>
    </source>
</reference>
<evidence type="ECO:0000256" key="1">
    <source>
        <dbReference type="SAM" id="MobiDB-lite"/>
    </source>
</evidence>
<feature type="compositionally biased region" description="Acidic residues" evidence="1">
    <location>
        <begin position="50"/>
        <end position="59"/>
    </location>
</feature>
<reference evidence="2" key="2">
    <citation type="submission" date="2020-09" db="EMBL/GenBank/DDBJ databases">
        <authorList>
            <person name="Sun Q."/>
            <person name="Zhou Y."/>
        </authorList>
    </citation>
    <scope>NUCLEOTIDE SEQUENCE</scope>
    <source>
        <strain evidence="2">CGMCC 4.7308</strain>
    </source>
</reference>
<accession>A0A917SLZ0</accession>
<proteinExistence type="predicted"/>
<keyword evidence="3" id="KW-1185">Reference proteome</keyword>
<dbReference type="Proteomes" id="UP000655208">
    <property type="component" value="Unassembled WGS sequence"/>
</dbReference>
<protein>
    <submittedName>
        <fullName evidence="2">Uncharacterized protein</fullName>
    </submittedName>
</protein>